<evidence type="ECO:0000313" key="9">
    <source>
        <dbReference type="Proteomes" id="UP001644719"/>
    </source>
</evidence>
<sequence>MKRILSIGKDDFYPQIFRLAVPIIIQNLLSAAVNSADVIMLNYVGQSAISAVSLAANYSNILFMVYYGIGTGASLLCSQYAGKKDFQAIHVVEGIALRFSVLISLLVALVAFTAPQMMLRLFTNDPELITIGSSYIRIMGVTYICWGISEIYLAVLRSIGRVTISMALNMLAFILNIFLNAVFIFGLFGAPKLGATGVAIATAASRLIQLIGCVVVSSFSKNVKLNLAYMFLRSKVLFQDFIRLSLPALGNDLSWSVAFSMYSVILGHLGTDAVAANSLVTVVRNIGSVFCFAIASAGTILLGQIMGKGDLEKSRRYASRMLKLTVITGALGGLIVLAITPFVMKFASLNDTAMHYLKYMLLINTYYIMGSAVNTALIAGVFRAGGDTKFGLICDTVDMWVYAVPLGFFAAFVLKLPVLWVYFLLCTDEFVKWPWVFHHYRKGEWAKNITREDIFEQ</sequence>
<evidence type="ECO:0000256" key="3">
    <source>
        <dbReference type="ARBA" id="ARBA00022475"/>
    </source>
</evidence>
<keyword evidence="2" id="KW-0813">Transport</keyword>
<dbReference type="PANTHER" id="PTHR42925">
    <property type="entry name" value="MULTIDRUG AND TOXIN EFFLUX PROTEIN MATE FAMILY"/>
    <property type="match status" value="1"/>
</dbReference>
<dbReference type="NCBIfam" id="TIGR00797">
    <property type="entry name" value="matE"/>
    <property type="match status" value="1"/>
</dbReference>
<dbReference type="CDD" id="cd13134">
    <property type="entry name" value="MATE_like_8"/>
    <property type="match status" value="1"/>
</dbReference>
<dbReference type="PANTHER" id="PTHR42925:SF2">
    <property type="entry name" value="NA+ DRIVEN MULTIDRUG EFFLUX PUMP"/>
    <property type="match status" value="1"/>
</dbReference>
<comment type="caution">
    <text evidence="8">The sequence shown here is derived from an EMBL/GenBank/DDBJ whole genome shotgun (WGS) entry which is preliminary data.</text>
</comment>
<feature type="transmembrane region" description="Helical" evidence="7">
    <location>
        <begin position="194"/>
        <end position="220"/>
    </location>
</feature>
<keyword evidence="3" id="KW-1003">Cell membrane</keyword>
<comment type="subcellular location">
    <subcellularLocation>
        <location evidence="1">Cell membrane</location>
        <topology evidence="1">Multi-pass membrane protein</topology>
    </subcellularLocation>
</comment>
<feature type="transmembrane region" description="Helical" evidence="7">
    <location>
        <begin position="285"/>
        <end position="303"/>
    </location>
</feature>
<dbReference type="RefSeq" id="WP_118580280.1">
    <property type="nucleotide sequence ID" value="NZ_JAAINN010000046.1"/>
</dbReference>
<evidence type="ECO:0000256" key="5">
    <source>
        <dbReference type="ARBA" id="ARBA00022989"/>
    </source>
</evidence>
<feature type="transmembrane region" description="Helical" evidence="7">
    <location>
        <begin position="324"/>
        <end position="344"/>
    </location>
</feature>
<organism evidence="8 9">
    <name type="scientific">Blautia faecis</name>
    <dbReference type="NCBI Taxonomy" id="871665"/>
    <lineage>
        <taxon>Bacteria</taxon>
        <taxon>Bacillati</taxon>
        <taxon>Bacillota</taxon>
        <taxon>Clostridia</taxon>
        <taxon>Lachnospirales</taxon>
        <taxon>Lachnospiraceae</taxon>
        <taxon>Blautia</taxon>
    </lineage>
</organism>
<keyword evidence="4 7" id="KW-0812">Transmembrane</keyword>
<feature type="transmembrane region" description="Helical" evidence="7">
    <location>
        <begin position="61"/>
        <end position="82"/>
    </location>
</feature>
<dbReference type="InterPro" id="IPR048279">
    <property type="entry name" value="MdtK-like"/>
</dbReference>
<keyword evidence="5 7" id="KW-1133">Transmembrane helix</keyword>
<proteinExistence type="predicted"/>
<feature type="transmembrane region" description="Helical" evidence="7">
    <location>
        <begin position="241"/>
        <end position="265"/>
    </location>
</feature>
<dbReference type="Pfam" id="PF01554">
    <property type="entry name" value="MatE"/>
    <property type="match status" value="2"/>
</dbReference>
<evidence type="ECO:0000256" key="6">
    <source>
        <dbReference type="ARBA" id="ARBA00023136"/>
    </source>
</evidence>
<feature type="transmembrane region" description="Helical" evidence="7">
    <location>
        <begin position="400"/>
        <end position="425"/>
    </location>
</feature>
<accession>A0ABX2HBZ7</accession>
<feature type="transmembrane region" description="Helical" evidence="7">
    <location>
        <begin position="167"/>
        <end position="188"/>
    </location>
</feature>
<dbReference type="InterPro" id="IPR047135">
    <property type="entry name" value="YsiQ"/>
</dbReference>
<feature type="transmembrane region" description="Helical" evidence="7">
    <location>
        <begin position="356"/>
        <end position="379"/>
    </location>
</feature>
<dbReference type="PIRSF" id="PIRSF006603">
    <property type="entry name" value="DinF"/>
    <property type="match status" value="1"/>
</dbReference>
<reference evidence="8 9" key="1">
    <citation type="journal article" date="2020" name="Cell Host Microbe">
        <title>Functional and Genomic Variation between Human-Derived Isolates of Lachnospiraceae Reveals Inter- and Intra-Species Diversity.</title>
        <authorList>
            <person name="Sorbara M.T."/>
            <person name="Littmann E.R."/>
            <person name="Fontana E."/>
            <person name="Moody T.U."/>
            <person name="Kohout C.E."/>
            <person name="Gjonbalaj M."/>
            <person name="Eaton V."/>
            <person name="Seok R."/>
            <person name="Leiner I.M."/>
            <person name="Pamer E.G."/>
        </authorList>
    </citation>
    <scope>NUCLEOTIDE SEQUENCE [LARGE SCALE GENOMIC DNA]</scope>
    <source>
        <strain evidence="8 9">MSK.17.74</strain>
    </source>
</reference>
<evidence type="ECO:0000256" key="7">
    <source>
        <dbReference type="SAM" id="Phobius"/>
    </source>
</evidence>
<name>A0ABX2HBZ7_9FIRM</name>
<dbReference type="InterPro" id="IPR002528">
    <property type="entry name" value="MATE_fam"/>
</dbReference>
<feature type="transmembrane region" description="Helical" evidence="7">
    <location>
        <begin position="94"/>
        <end position="114"/>
    </location>
</feature>
<gene>
    <name evidence="8" type="ORF">G5B17_15380</name>
</gene>
<evidence type="ECO:0000256" key="2">
    <source>
        <dbReference type="ARBA" id="ARBA00022448"/>
    </source>
</evidence>
<feature type="transmembrane region" description="Helical" evidence="7">
    <location>
        <begin position="20"/>
        <end position="41"/>
    </location>
</feature>
<evidence type="ECO:0000256" key="1">
    <source>
        <dbReference type="ARBA" id="ARBA00004651"/>
    </source>
</evidence>
<keyword evidence="6 7" id="KW-0472">Membrane</keyword>
<dbReference type="Proteomes" id="UP001644719">
    <property type="component" value="Unassembled WGS sequence"/>
</dbReference>
<evidence type="ECO:0000313" key="8">
    <source>
        <dbReference type="EMBL" id="NSG86756.1"/>
    </source>
</evidence>
<feature type="transmembrane region" description="Helical" evidence="7">
    <location>
        <begin position="134"/>
        <end position="155"/>
    </location>
</feature>
<protein>
    <submittedName>
        <fullName evidence="8">MATE family efflux transporter</fullName>
    </submittedName>
</protein>
<keyword evidence="9" id="KW-1185">Reference proteome</keyword>
<evidence type="ECO:0000256" key="4">
    <source>
        <dbReference type="ARBA" id="ARBA00022692"/>
    </source>
</evidence>
<dbReference type="EMBL" id="JAAITS010000049">
    <property type="protein sequence ID" value="NSG86756.1"/>
    <property type="molecule type" value="Genomic_DNA"/>
</dbReference>